<evidence type="ECO:0000313" key="1">
    <source>
        <dbReference type="EMBL" id="CAB1440363.1"/>
    </source>
</evidence>
<name>A0A9N7V0A4_PLEPL</name>
<proteinExistence type="predicted"/>
<organism evidence="1 2">
    <name type="scientific">Pleuronectes platessa</name>
    <name type="common">European plaice</name>
    <dbReference type="NCBI Taxonomy" id="8262"/>
    <lineage>
        <taxon>Eukaryota</taxon>
        <taxon>Metazoa</taxon>
        <taxon>Chordata</taxon>
        <taxon>Craniata</taxon>
        <taxon>Vertebrata</taxon>
        <taxon>Euteleostomi</taxon>
        <taxon>Actinopterygii</taxon>
        <taxon>Neopterygii</taxon>
        <taxon>Teleostei</taxon>
        <taxon>Neoteleostei</taxon>
        <taxon>Acanthomorphata</taxon>
        <taxon>Carangaria</taxon>
        <taxon>Pleuronectiformes</taxon>
        <taxon>Pleuronectoidei</taxon>
        <taxon>Pleuronectidae</taxon>
        <taxon>Pleuronectes</taxon>
    </lineage>
</organism>
<accession>A0A9N7V0A4</accession>
<keyword evidence="2" id="KW-1185">Reference proteome</keyword>
<sequence length="97" mass="10723">MTTRRVIYETPVFISRTTVVTGREAAETQSEGVSMVTAAAVIFNPVTFYTLQINNSEAAMPSFLKMPFSASSWRSCFGADARQKVGAEECGRHITYF</sequence>
<comment type="caution">
    <text evidence="1">The sequence shown here is derived from an EMBL/GenBank/DDBJ whole genome shotgun (WGS) entry which is preliminary data.</text>
</comment>
<dbReference type="Proteomes" id="UP001153269">
    <property type="component" value="Unassembled WGS sequence"/>
</dbReference>
<dbReference type="EMBL" id="CADEAL010002446">
    <property type="protein sequence ID" value="CAB1440363.1"/>
    <property type="molecule type" value="Genomic_DNA"/>
</dbReference>
<protein>
    <submittedName>
        <fullName evidence="1">Uncharacterized protein</fullName>
    </submittedName>
</protein>
<dbReference type="AlphaFoldDB" id="A0A9N7V0A4"/>
<gene>
    <name evidence="1" type="ORF">PLEPLA_LOCUS28129</name>
</gene>
<evidence type="ECO:0000313" key="2">
    <source>
        <dbReference type="Proteomes" id="UP001153269"/>
    </source>
</evidence>
<reference evidence="1" key="1">
    <citation type="submission" date="2020-03" db="EMBL/GenBank/DDBJ databases">
        <authorList>
            <person name="Weist P."/>
        </authorList>
    </citation>
    <scope>NUCLEOTIDE SEQUENCE</scope>
</reference>